<evidence type="ECO:0000313" key="6">
    <source>
        <dbReference type="EMBL" id="RGX25145.1"/>
    </source>
</evidence>
<gene>
    <name evidence="6" type="ORF">DWV29_21975</name>
</gene>
<dbReference type="RefSeq" id="WP_050785365.1">
    <property type="nucleotide sequence ID" value="NZ_JAWYJI010000221.1"/>
</dbReference>
<evidence type="ECO:0000256" key="2">
    <source>
        <dbReference type="ARBA" id="ARBA00022676"/>
    </source>
</evidence>
<keyword evidence="2" id="KW-0328">Glycosyltransferase</keyword>
<accession>A0A413F9J7</accession>
<dbReference type="GO" id="GO:0016020">
    <property type="term" value="C:membrane"/>
    <property type="evidence" value="ECO:0007669"/>
    <property type="project" value="InterPro"/>
</dbReference>
<proteinExistence type="inferred from homology"/>
<dbReference type="Proteomes" id="UP000283880">
    <property type="component" value="Unassembled WGS sequence"/>
</dbReference>
<comment type="similarity">
    <text evidence="1">Belongs to the glycosyltransferase 10 family.</text>
</comment>
<name>A0A413F9J7_9FIRM</name>
<organism evidence="6 7">
    <name type="scientific">Enterocloster asparagiformis</name>
    <dbReference type="NCBI Taxonomy" id="333367"/>
    <lineage>
        <taxon>Bacteria</taxon>
        <taxon>Bacillati</taxon>
        <taxon>Bacillota</taxon>
        <taxon>Clostridia</taxon>
        <taxon>Lachnospirales</taxon>
        <taxon>Lachnospiraceae</taxon>
        <taxon>Enterocloster</taxon>
    </lineage>
</organism>
<dbReference type="InterPro" id="IPR041058">
    <property type="entry name" value="FucT_N"/>
</dbReference>
<protein>
    <submittedName>
        <fullName evidence="6">Uncharacterized protein</fullName>
    </submittedName>
</protein>
<evidence type="ECO:0000259" key="4">
    <source>
        <dbReference type="Pfam" id="PF00852"/>
    </source>
</evidence>
<dbReference type="Pfam" id="PF00852">
    <property type="entry name" value="Glyco_transf_10"/>
    <property type="match status" value="1"/>
</dbReference>
<keyword evidence="3" id="KW-0808">Transferase</keyword>
<sequence>MKTIKIKFVDFNAPTFDAENQWVTKVLRERYNVEFSEEPEFIFYSTWGLNFRNYPNSVKIFCGGEAVSPNFNECDFAFGFEPIYYNDRFCQYPLGDSDSPGLYDITRSIQDRSAVSADLLERKFCNFVYSQDWMGEGAILRREFCKVLMGYKHVDCPSYVMNNMPRGTISDRWTGLSCGNGTVSSGWSDGKLEFLRRYKFTIAFENTALSGYTTEKIIQPFQAFSIPIYWGNPDILSLFNPKAFINCNEYGNDFDSIIERVKELDNDNDKYLEMLSQPPMQESFDFDRREKAKEFLYKIIERGPYPFAKDALRISSSYRTFNEYNRVTEELNTTKEAMKRMGYDSNSNTWKLVQKLQRFGDSKWGYIPKRIFHILIRIYKKLKIVKARY</sequence>
<dbReference type="EMBL" id="QSBM01000020">
    <property type="protein sequence ID" value="RGX25145.1"/>
    <property type="molecule type" value="Genomic_DNA"/>
</dbReference>
<dbReference type="Pfam" id="PF18025">
    <property type="entry name" value="FucT_N"/>
    <property type="match status" value="1"/>
</dbReference>
<feature type="domain" description="Fucosyltransferase C-terminal" evidence="4">
    <location>
        <begin position="191"/>
        <end position="273"/>
    </location>
</feature>
<dbReference type="InterPro" id="IPR038577">
    <property type="entry name" value="GT10-like_C_sf"/>
</dbReference>
<dbReference type="InterPro" id="IPR001503">
    <property type="entry name" value="Glyco_trans_10"/>
</dbReference>
<dbReference type="AlphaFoldDB" id="A0A413F9J7"/>
<evidence type="ECO:0000313" key="7">
    <source>
        <dbReference type="Proteomes" id="UP000283880"/>
    </source>
</evidence>
<evidence type="ECO:0000256" key="1">
    <source>
        <dbReference type="ARBA" id="ARBA00008919"/>
    </source>
</evidence>
<reference evidence="6 7" key="1">
    <citation type="submission" date="2018-08" db="EMBL/GenBank/DDBJ databases">
        <title>A genome reference for cultivated species of the human gut microbiota.</title>
        <authorList>
            <person name="Zou Y."/>
            <person name="Xue W."/>
            <person name="Luo G."/>
        </authorList>
    </citation>
    <scope>NUCLEOTIDE SEQUENCE [LARGE SCALE GENOMIC DNA]</scope>
    <source>
        <strain evidence="6 7">AF04-15</strain>
    </source>
</reference>
<feature type="domain" description="Alpha-(1,3)-fucosyltransferase FucT N-terminal" evidence="5">
    <location>
        <begin position="6"/>
        <end position="94"/>
    </location>
</feature>
<dbReference type="Gene3D" id="3.40.50.11660">
    <property type="entry name" value="Glycosyl transferase family 10, C-terminal domain"/>
    <property type="match status" value="1"/>
</dbReference>
<evidence type="ECO:0000259" key="5">
    <source>
        <dbReference type="Pfam" id="PF18025"/>
    </source>
</evidence>
<evidence type="ECO:0000256" key="3">
    <source>
        <dbReference type="ARBA" id="ARBA00022679"/>
    </source>
</evidence>
<dbReference type="OrthoDB" id="9791032at2"/>
<dbReference type="PANTHER" id="PTHR11929:SF194">
    <property type="entry name" value="ALPHA-(1,3)-FUCOSYLTRANSFERASE 10"/>
    <property type="match status" value="1"/>
</dbReference>
<dbReference type="InterPro" id="IPR055270">
    <property type="entry name" value="Glyco_tran_10_C"/>
</dbReference>
<comment type="caution">
    <text evidence="6">The sequence shown here is derived from an EMBL/GenBank/DDBJ whole genome shotgun (WGS) entry which is preliminary data.</text>
</comment>
<dbReference type="SUPFAM" id="SSF53756">
    <property type="entry name" value="UDP-Glycosyltransferase/glycogen phosphorylase"/>
    <property type="match status" value="1"/>
</dbReference>
<dbReference type="PANTHER" id="PTHR11929">
    <property type="entry name" value="ALPHA- 1,3 -FUCOSYLTRANSFERASE"/>
    <property type="match status" value="1"/>
</dbReference>
<dbReference type="GO" id="GO:0008417">
    <property type="term" value="F:fucosyltransferase activity"/>
    <property type="evidence" value="ECO:0007669"/>
    <property type="project" value="InterPro"/>
</dbReference>